<sequence length="69" mass="8257">MSIILQQKCQEFINQVLEFLSEDETRVMEEIETDLKEITDKFILDMVRTYFELIDRSIVEDKVGRKQKG</sequence>
<feature type="non-terminal residue" evidence="1">
    <location>
        <position position="69"/>
    </location>
</feature>
<evidence type="ECO:0000313" key="1">
    <source>
        <dbReference type="EMBL" id="SHH16039.1"/>
    </source>
</evidence>
<name>A0A1M5QQI0_9FIRM</name>
<organism evidence="1 2">
    <name type="scientific">Thermosyntropha lipolytica DSM 11003</name>
    <dbReference type="NCBI Taxonomy" id="1123382"/>
    <lineage>
        <taxon>Bacteria</taxon>
        <taxon>Bacillati</taxon>
        <taxon>Bacillota</taxon>
        <taxon>Clostridia</taxon>
        <taxon>Eubacteriales</taxon>
        <taxon>Syntrophomonadaceae</taxon>
        <taxon>Thermosyntropha</taxon>
    </lineage>
</organism>
<dbReference type="EMBL" id="FQWY01000037">
    <property type="protein sequence ID" value="SHH16039.1"/>
    <property type="molecule type" value="Genomic_DNA"/>
</dbReference>
<dbReference type="Proteomes" id="UP000242329">
    <property type="component" value="Unassembled WGS sequence"/>
</dbReference>
<proteinExistence type="predicted"/>
<evidence type="ECO:0000313" key="2">
    <source>
        <dbReference type="Proteomes" id="UP000242329"/>
    </source>
</evidence>
<protein>
    <submittedName>
        <fullName evidence="1">Uncharacterized protein</fullName>
    </submittedName>
</protein>
<reference evidence="2" key="1">
    <citation type="submission" date="2016-11" db="EMBL/GenBank/DDBJ databases">
        <authorList>
            <person name="Varghese N."/>
            <person name="Submissions S."/>
        </authorList>
    </citation>
    <scope>NUCLEOTIDE SEQUENCE [LARGE SCALE GENOMIC DNA]</scope>
    <source>
        <strain evidence="2">DSM 11003</strain>
    </source>
</reference>
<dbReference type="STRING" id="1123382.SAMN02745221_01820"/>
<accession>A0A1M5QQI0</accession>
<gene>
    <name evidence="1" type="ORF">SAMN02745221_01820</name>
</gene>
<keyword evidence="2" id="KW-1185">Reference proteome</keyword>
<dbReference type="AlphaFoldDB" id="A0A1M5QQI0"/>